<dbReference type="InterPro" id="IPR057326">
    <property type="entry name" value="KR_dom"/>
</dbReference>
<dbReference type="AlphaFoldDB" id="A0A940PWW2"/>
<dbReference type="PRINTS" id="PR00081">
    <property type="entry name" value="GDHRDH"/>
</dbReference>
<dbReference type="InterPro" id="IPR036291">
    <property type="entry name" value="NAD(P)-bd_dom_sf"/>
</dbReference>
<evidence type="ECO:0000313" key="5">
    <source>
        <dbReference type="Proteomes" id="UP000675163"/>
    </source>
</evidence>
<dbReference type="EMBL" id="JAFIDA010000001">
    <property type="protein sequence ID" value="MBP1326829.1"/>
    <property type="molecule type" value="Genomic_DNA"/>
</dbReference>
<dbReference type="PANTHER" id="PTHR43477">
    <property type="entry name" value="DIHYDROANTICAPSIN 7-DEHYDROGENASE"/>
    <property type="match status" value="1"/>
</dbReference>
<dbReference type="CDD" id="cd05233">
    <property type="entry name" value="SDR_c"/>
    <property type="match status" value="1"/>
</dbReference>
<dbReference type="Gene3D" id="3.40.50.720">
    <property type="entry name" value="NAD(P)-binding Rossmann-like Domain"/>
    <property type="match status" value="1"/>
</dbReference>
<evidence type="ECO:0000256" key="2">
    <source>
        <dbReference type="ARBA" id="ARBA00023002"/>
    </source>
</evidence>
<comment type="similarity">
    <text evidence="1">Belongs to the short-chain dehydrogenases/reductases (SDR) family.</text>
</comment>
<keyword evidence="2 4" id="KW-0560">Oxidoreductase</keyword>
<dbReference type="GO" id="GO:0004316">
    <property type="term" value="F:3-oxoacyl-[acyl-carrier-protein] reductase (NADPH) activity"/>
    <property type="evidence" value="ECO:0007669"/>
    <property type="project" value="UniProtKB-EC"/>
</dbReference>
<dbReference type="FunFam" id="3.40.50.720:FF:000084">
    <property type="entry name" value="Short-chain dehydrogenase reductase"/>
    <property type="match status" value="1"/>
</dbReference>
<dbReference type="InterPro" id="IPR020904">
    <property type="entry name" value="Sc_DH/Rdtase_CS"/>
</dbReference>
<protein>
    <submittedName>
        <fullName evidence="4">3-oxoacyl-[acyl-carrier protein] reductase</fullName>
        <ecNumber evidence="4">1.1.1.100</ecNumber>
    </submittedName>
</protein>
<dbReference type="InterPro" id="IPR002347">
    <property type="entry name" value="SDR_fam"/>
</dbReference>
<dbReference type="InterPro" id="IPR051122">
    <property type="entry name" value="SDR_DHRS6-like"/>
</dbReference>
<name>A0A940PWW2_9MICO</name>
<dbReference type="PANTHER" id="PTHR43477:SF1">
    <property type="entry name" value="DIHYDROANTICAPSIN 7-DEHYDROGENASE"/>
    <property type="match status" value="1"/>
</dbReference>
<proteinExistence type="inferred from homology"/>
<dbReference type="PRINTS" id="PR00080">
    <property type="entry name" value="SDRFAMILY"/>
</dbReference>
<dbReference type="SUPFAM" id="SSF51735">
    <property type="entry name" value="NAD(P)-binding Rossmann-fold domains"/>
    <property type="match status" value="1"/>
</dbReference>
<dbReference type="Pfam" id="PF13561">
    <property type="entry name" value="adh_short_C2"/>
    <property type="match status" value="1"/>
</dbReference>
<reference evidence="4" key="1">
    <citation type="submission" date="2021-02" db="EMBL/GenBank/DDBJ databases">
        <title>Sequencing the genomes of 1000 actinobacteria strains.</title>
        <authorList>
            <person name="Klenk H.-P."/>
        </authorList>
    </citation>
    <scope>NUCLEOTIDE SEQUENCE</scope>
    <source>
        <strain evidence="4">DSM 22850</strain>
    </source>
</reference>
<evidence type="ECO:0000256" key="1">
    <source>
        <dbReference type="ARBA" id="ARBA00006484"/>
    </source>
</evidence>
<comment type="caution">
    <text evidence="4">The sequence shown here is derived from an EMBL/GenBank/DDBJ whole genome shotgun (WGS) entry which is preliminary data.</text>
</comment>
<evidence type="ECO:0000259" key="3">
    <source>
        <dbReference type="SMART" id="SM00822"/>
    </source>
</evidence>
<keyword evidence="5" id="KW-1185">Reference proteome</keyword>
<dbReference type="SMART" id="SM00822">
    <property type="entry name" value="PKS_KR"/>
    <property type="match status" value="1"/>
</dbReference>
<feature type="domain" description="Ketoreductase" evidence="3">
    <location>
        <begin position="6"/>
        <end position="178"/>
    </location>
</feature>
<gene>
    <name evidence="4" type="ORF">JOF28_002061</name>
</gene>
<dbReference type="PROSITE" id="PS00061">
    <property type="entry name" value="ADH_SHORT"/>
    <property type="match status" value="1"/>
</dbReference>
<accession>A0A940PWW2</accession>
<evidence type="ECO:0000313" key="4">
    <source>
        <dbReference type="EMBL" id="MBP1326829.1"/>
    </source>
</evidence>
<organism evidence="4 5">
    <name type="scientific">Leucobacter exalbidus</name>
    <dbReference type="NCBI Taxonomy" id="662960"/>
    <lineage>
        <taxon>Bacteria</taxon>
        <taxon>Bacillati</taxon>
        <taxon>Actinomycetota</taxon>
        <taxon>Actinomycetes</taxon>
        <taxon>Micrococcales</taxon>
        <taxon>Microbacteriaceae</taxon>
        <taxon>Leucobacter</taxon>
    </lineage>
</organism>
<sequence>MNAEIQTVVVTGAASGMGRATVDLFLAEGWNVLGLDVVPVDLDSEGSGRFSSHIADVRSRTSVEEALADLLPADGHIDAIANIAGIYPPTSLDSYTEEAYRRIFDINVFGVVNVVAAAKPYMSDGSAVVNFSSVDAFEVSPGQLFYGASKAAVVMLTKALALELAPLGIRVNGIAPGWVATPGNAATGRMEAAAAKIPLGRVALPSEIADWVLLLSTPRYTAFMTGDTVTLSGGAVIRQ</sequence>
<dbReference type="Proteomes" id="UP000675163">
    <property type="component" value="Unassembled WGS sequence"/>
</dbReference>
<dbReference type="EC" id="1.1.1.100" evidence="4"/>
<dbReference type="RefSeq" id="WP_209705675.1">
    <property type="nucleotide sequence ID" value="NZ_JAFIDA010000001.1"/>
</dbReference>